<dbReference type="SUPFAM" id="SSF56112">
    <property type="entry name" value="Protein kinase-like (PK-like)"/>
    <property type="match status" value="1"/>
</dbReference>
<dbReference type="GO" id="GO:0004674">
    <property type="term" value="F:protein serine/threonine kinase activity"/>
    <property type="evidence" value="ECO:0007669"/>
    <property type="project" value="TreeGrafter"/>
</dbReference>
<dbReference type="InterPro" id="IPR001245">
    <property type="entry name" value="Ser-Thr/Tyr_kinase_cat_dom"/>
</dbReference>
<dbReference type="InterPro" id="IPR000719">
    <property type="entry name" value="Prot_kinase_dom"/>
</dbReference>
<protein>
    <recommendedName>
        <fullName evidence="2">Protein kinase domain-containing protein</fullName>
    </recommendedName>
</protein>
<reference evidence="3" key="1">
    <citation type="submission" date="2023-03" db="EMBL/GenBank/DDBJ databases">
        <title>Massive genome expansion in bonnet fungi (Mycena s.s.) driven by repeated elements and novel gene families across ecological guilds.</title>
        <authorList>
            <consortium name="Lawrence Berkeley National Laboratory"/>
            <person name="Harder C.B."/>
            <person name="Miyauchi S."/>
            <person name="Viragh M."/>
            <person name="Kuo A."/>
            <person name="Thoen E."/>
            <person name="Andreopoulos B."/>
            <person name="Lu D."/>
            <person name="Skrede I."/>
            <person name="Drula E."/>
            <person name="Henrissat B."/>
            <person name="Morin E."/>
            <person name="Kohler A."/>
            <person name="Barry K."/>
            <person name="LaButti K."/>
            <person name="Morin E."/>
            <person name="Salamov A."/>
            <person name="Lipzen A."/>
            <person name="Mereny Z."/>
            <person name="Hegedus B."/>
            <person name="Baldrian P."/>
            <person name="Stursova M."/>
            <person name="Weitz H."/>
            <person name="Taylor A."/>
            <person name="Grigoriev I.V."/>
            <person name="Nagy L.G."/>
            <person name="Martin F."/>
            <person name="Kauserud H."/>
        </authorList>
    </citation>
    <scope>NUCLEOTIDE SEQUENCE</scope>
    <source>
        <strain evidence="3">9284</strain>
    </source>
</reference>
<dbReference type="SMART" id="SM00220">
    <property type="entry name" value="S_TKc"/>
    <property type="match status" value="1"/>
</dbReference>
<evidence type="ECO:0000313" key="3">
    <source>
        <dbReference type="EMBL" id="KAJ7625897.1"/>
    </source>
</evidence>
<feature type="domain" description="Protein kinase" evidence="2">
    <location>
        <begin position="550"/>
        <end position="807"/>
    </location>
</feature>
<dbReference type="PANTHER" id="PTHR44329">
    <property type="entry name" value="SERINE/THREONINE-PROTEIN KINASE TNNI3K-RELATED"/>
    <property type="match status" value="1"/>
</dbReference>
<dbReference type="AlphaFoldDB" id="A0AAD7BNW3"/>
<accession>A0AAD7BNW3</accession>
<dbReference type="GO" id="GO:0005524">
    <property type="term" value="F:ATP binding"/>
    <property type="evidence" value="ECO:0007669"/>
    <property type="project" value="InterPro"/>
</dbReference>
<dbReference type="Gene3D" id="1.10.510.10">
    <property type="entry name" value="Transferase(Phosphotransferase) domain 1"/>
    <property type="match status" value="1"/>
</dbReference>
<dbReference type="PROSITE" id="PS00108">
    <property type="entry name" value="PROTEIN_KINASE_ST"/>
    <property type="match status" value="1"/>
</dbReference>
<gene>
    <name evidence="3" type="ORF">FB45DRAFT_1030228</name>
</gene>
<dbReference type="InterPro" id="IPR011009">
    <property type="entry name" value="Kinase-like_dom_sf"/>
</dbReference>
<feature type="compositionally biased region" description="Basic residues" evidence="1">
    <location>
        <begin position="1"/>
        <end position="11"/>
    </location>
</feature>
<dbReference type="PROSITE" id="PS50011">
    <property type="entry name" value="PROTEIN_KINASE_DOM"/>
    <property type="match status" value="1"/>
</dbReference>
<dbReference type="InterPro" id="IPR051681">
    <property type="entry name" value="Ser/Thr_Kinases-Pseudokinases"/>
</dbReference>
<sequence length="864" mass="98041">MKNKNRVHHLPPVHPSNTTERRSPSFSDTSSYVLFDTPPSSPPATAYFDVNHLGVRSDKDHLFVVGAHHGFPDLRTEDDSESLKSFAAHSGKDPWRIDMRLTFLWCLAYEARYRRVAPALELWLAIIDGERERVDWGMWEDGDERWLRQMIKQRKMGGRFKTVSALLSPPDWRAAQDSLKRRISTPRAPNPLRHWKTQSRVLRIAWCAVTDGSPAVGQKYVDLVKPISAWAHFTMPFRPLDDWQDINSWLHNRADCSLSSSKVAWQWFIAALPDYNTSPTQIQEAVGCCGTCISTASLLLSDNLNAIEPARWPAVLWVAFRIQTRDSPAESRTIDALLATITEKRDRHLDLWSWDGTDEQALRPKVLTGTEGVSWMGQYPTSWHEHLRLLDPTEWTRLSELTYQASRPRIGPPEYDTAIRMGTITLWAASHSDSSADIGTILCLDEFISASKLKQPDDRDLPKYLVNSVVHTDIQCLCAQIAVTLRDQSASREFLRARNDDAQKLLDLLQDLLDYELLDDGIRPVILRALLKLSSKSGRHPRCFVLPDLRLQSSQVAAGSFGDVYKGRVHGETVSVKVMRVYQDADMQALLKEFYHEALIWRQLSHPNVLPFFGVYHLKDAKNRLGLVSPWMKNGSVVSYLKRYPTEVNRLSLVFDIALGLQHLHSWKLVHGDLKGVNVLVTRSGRAVLADFGLSSVTDSKVLLFSSSTVKTGGTMRWQAPELLRGDPNSFASDVYAFACILTGNHPFHEVSNDAAVMFRIINNERPTRSPDISNNIWDVMSKCWKAHHAERLLINDIISTLREPPIRALPTGAASDWGPWYTSKFRSSLEEHTLFLPCGQIDEWQKSDSKPVLCITFCEIQLK</sequence>
<organism evidence="3 4">
    <name type="scientific">Roridomyces roridus</name>
    <dbReference type="NCBI Taxonomy" id="1738132"/>
    <lineage>
        <taxon>Eukaryota</taxon>
        <taxon>Fungi</taxon>
        <taxon>Dikarya</taxon>
        <taxon>Basidiomycota</taxon>
        <taxon>Agaricomycotina</taxon>
        <taxon>Agaricomycetes</taxon>
        <taxon>Agaricomycetidae</taxon>
        <taxon>Agaricales</taxon>
        <taxon>Marasmiineae</taxon>
        <taxon>Mycenaceae</taxon>
        <taxon>Roridomyces</taxon>
    </lineage>
</organism>
<dbReference type="Pfam" id="PF07714">
    <property type="entry name" value="PK_Tyr_Ser-Thr"/>
    <property type="match status" value="1"/>
</dbReference>
<name>A0AAD7BNW3_9AGAR</name>
<proteinExistence type="predicted"/>
<dbReference type="Proteomes" id="UP001221142">
    <property type="component" value="Unassembled WGS sequence"/>
</dbReference>
<dbReference type="InterPro" id="IPR008271">
    <property type="entry name" value="Ser/Thr_kinase_AS"/>
</dbReference>
<feature type="region of interest" description="Disordered" evidence="1">
    <location>
        <begin position="1"/>
        <end position="27"/>
    </location>
</feature>
<evidence type="ECO:0000313" key="4">
    <source>
        <dbReference type="Proteomes" id="UP001221142"/>
    </source>
</evidence>
<evidence type="ECO:0000256" key="1">
    <source>
        <dbReference type="SAM" id="MobiDB-lite"/>
    </source>
</evidence>
<keyword evidence="4" id="KW-1185">Reference proteome</keyword>
<dbReference type="EMBL" id="JARKIF010000012">
    <property type="protein sequence ID" value="KAJ7625897.1"/>
    <property type="molecule type" value="Genomic_DNA"/>
</dbReference>
<comment type="caution">
    <text evidence="3">The sequence shown here is derived from an EMBL/GenBank/DDBJ whole genome shotgun (WGS) entry which is preliminary data.</text>
</comment>
<evidence type="ECO:0000259" key="2">
    <source>
        <dbReference type="PROSITE" id="PS50011"/>
    </source>
</evidence>